<dbReference type="AlphaFoldDB" id="A0A6A4Q191"/>
<dbReference type="EMBL" id="WOCE01000009">
    <property type="protein sequence ID" value="KAE9607588.1"/>
    <property type="molecule type" value="Genomic_DNA"/>
</dbReference>
<protein>
    <submittedName>
        <fullName evidence="1">Uncharacterized protein</fullName>
    </submittedName>
</protein>
<sequence length="59" mass="6797">MGKVNITCGICMYFRNNICHLNFWKLFHFSIVVGILRCGLCTMARNGKFIHVNCDWGVT</sequence>
<reference evidence="2" key="1">
    <citation type="journal article" date="2020" name="Nat. Commun.">
        <title>Genome sequence of the cluster root forming white lupin.</title>
        <authorList>
            <person name="Hufnagel B."/>
            <person name="Marques A."/>
            <person name="Soriano A."/>
            <person name="Marques L."/>
            <person name="Divol F."/>
            <person name="Doumas P."/>
            <person name="Sallet E."/>
            <person name="Mancinotti D."/>
            <person name="Carrere S."/>
            <person name="Marande W."/>
            <person name="Arribat S."/>
            <person name="Keller J."/>
            <person name="Huneau C."/>
            <person name="Blein T."/>
            <person name="Aime D."/>
            <person name="Laguerre M."/>
            <person name="Taylor J."/>
            <person name="Schubert V."/>
            <person name="Nelson M."/>
            <person name="Geu-Flores F."/>
            <person name="Crespi M."/>
            <person name="Gallardo-Guerrero K."/>
            <person name="Delaux P.-M."/>
            <person name="Salse J."/>
            <person name="Berges H."/>
            <person name="Guyot R."/>
            <person name="Gouzy J."/>
            <person name="Peret B."/>
        </authorList>
    </citation>
    <scope>NUCLEOTIDE SEQUENCE [LARGE SCALE GENOMIC DNA]</scope>
    <source>
        <strain evidence="2">cv. Amiga</strain>
    </source>
</reference>
<evidence type="ECO:0000313" key="1">
    <source>
        <dbReference type="EMBL" id="KAE9607588.1"/>
    </source>
</evidence>
<evidence type="ECO:0000313" key="2">
    <source>
        <dbReference type="Proteomes" id="UP000447434"/>
    </source>
</evidence>
<name>A0A6A4Q191_LUPAL</name>
<accession>A0A6A4Q191</accession>
<gene>
    <name evidence="1" type="ORF">Lalb_Chr09g0331631</name>
</gene>
<proteinExistence type="predicted"/>
<organism evidence="1 2">
    <name type="scientific">Lupinus albus</name>
    <name type="common">White lupine</name>
    <name type="synonym">Lupinus termis</name>
    <dbReference type="NCBI Taxonomy" id="3870"/>
    <lineage>
        <taxon>Eukaryota</taxon>
        <taxon>Viridiplantae</taxon>
        <taxon>Streptophyta</taxon>
        <taxon>Embryophyta</taxon>
        <taxon>Tracheophyta</taxon>
        <taxon>Spermatophyta</taxon>
        <taxon>Magnoliopsida</taxon>
        <taxon>eudicotyledons</taxon>
        <taxon>Gunneridae</taxon>
        <taxon>Pentapetalae</taxon>
        <taxon>rosids</taxon>
        <taxon>fabids</taxon>
        <taxon>Fabales</taxon>
        <taxon>Fabaceae</taxon>
        <taxon>Papilionoideae</taxon>
        <taxon>50 kb inversion clade</taxon>
        <taxon>genistoids sensu lato</taxon>
        <taxon>core genistoids</taxon>
        <taxon>Genisteae</taxon>
        <taxon>Lupinus</taxon>
    </lineage>
</organism>
<comment type="caution">
    <text evidence="1">The sequence shown here is derived from an EMBL/GenBank/DDBJ whole genome shotgun (WGS) entry which is preliminary data.</text>
</comment>
<dbReference type="Proteomes" id="UP000447434">
    <property type="component" value="Chromosome 9"/>
</dbReference>
<keyword evidence="2" id="KW-1185">Reference proteome</keyword>